<dbReference type="Gene3D" id="3.40.109.10">
    <property type="entry name" value="NADH Oxidase"/>
    <property type="match status" value="1"/>
</dbReference>
<keyword evidence="9" id="KW-1185">Reference proteome</keyword>
<comment type="caution">
    <text evidence="8">The sequence shown here is derived from an EMBL/GenBank/DDBJ whole genome shotgun (WGS) entry which is preliminary data.</text>
</comment>
<keyword evidence="5" id="KW-0560">Oxidoreductase</keyword>
<dbReference type="Pfam" id="PF00881">
    <property type="entry name" value="Nitroreductase"/>
    <property type="match status" value="1"/>
</dbReference>
<dbReference type="AlphaFoldDB" id="H3KEH1"/>
<protein>
    <submittedName>
        <fullName evidence="8">Nitroreductase family protein</fullName>
    </submittedName>
</protein>
<evidence type="ECO:0000256" key="3">
    <source>
        <dbReference type="ARBA" id="ARBA00022630"/>
    </source>
</evidence>
<evidence type="ECO:0000313" key="8">
    <source>
        <dbReference type="EMBL" id="EHY31491.1"/>
    </source>
</evidence>
<accession>H3KEH1</accession>
<dbReference type="HOGENOM" id="CLU_070764_4_1_4"/>
<dbReference type="STRING" id="762967.HMPREF9440_01135"/>
<dbReference type="SUPFAM" id="SSF55469">
    <property type="entry name" value="FMN-dependent nitroreductase-like"/>
    <property type="match status" value="1"/>
</dbReference>
<evidence type="ECO:0000256" key="1">
    <source>
        <dbReference type="ARBA" id="ARBA00001917"/>
    </source>
</evidence>
<keyword evidence="3" id="KW-0285">Flavoprotein</keyword>
<comment type="similarity">
    <text evidence="2">Belongs to the nitroreductase family.</text>
</comment>
<feature type="region of interest" description="Disordered" evidence="6">
    <location>
        <begin position="193"/>
        <end position="214"/>
    </location>
</feature>
<dbReference type="InterPro" id="IPR000415">
    <property type="entry name" value="Nitroreductase-like"/>
</dbReference>
<dbReference type="Proteomes" id="UP000004956">
    <property type="component" value="Unassembled WGS sequence"/>
</dbReference>
<keyword evidence="4" id="KW-0288">FMN</keyword>
<evidence type="ECO:0000259" key="7">
    <source>
        <dbReference type="Pfam" id="PF00881"/>
    </source>
</evidence>
<feature type="domain" description="Nitroreductase" evidence="7">
    <location>
        <begin position="9"/>
        <end position="189"/>
    </location>
</feature>
<dbReference type="EMBL" id="AFBQ01000154">
    <property type="protein sequence ID" value="EHY31491.1"/>
    <property type="molecule type" value="Genomic_DNA"/>
</dbReference>
<reference evidence="8 9" key="1">
    <citation type="submission" date="2011-11" db="EMBL/GenBank/DDBJ databases">
        <authorList>
            <person name="Weinstock G."/>
            <person name="Sodergren E."/>
            <person name="Clifton S."/>
            <person name="Fulton L."/>
            <person name="Fulton B."/>
            <person name="Courtney L."/>
            <person name="Fronick C."/>
            <person name="Harrison M."/>
            <person name="Strong C."/>
            <person name="Farmer C."/>
            <person name="Delahaunty K."/>
            <person name="Markovic C."/>
            <person name="Hall O."/>
            <person name="Minx P."/>
            <person name="Tomlinson C."/>
            <person name="Mitreva M."/>
            <person name="Hou S."/>
            <person name="Chen J."/>
            <person name="Wollam A."/>
            <person name="Pepin K.H."/>
            <person name="Johnson M."/>
            <person name="Bhonagiri V."/>
            <person name="Zhang X."/>
            <person name="Suruliraj S."/>
            <person name="Warren W."/>
            <person name="Chinwalla A."/>
            <person name="Mardis E.R."/>
            <person name="Wilson R.K."/>
        </authorList>
    </citation>
    <scope>NUCLEOTIDE SEQUENCE [LARGE SCALE GENOMIC DNA]</scope>
    <source>
        <strain evidence="8 9">YIT 11816</strain>
    </source>
</reference>
<sequence length="214" mass="23740">MSNVLETMRSRYTTKHYAGEAVPAEKLETLLEVLRLSPTSVNGQASKFFVAEGAEARAKLIPALMDFNQERCEKCGALIVCAVPEDYDEAQFARVFEQEIKDGRYEGLPSVEGMDAGRRHFVNMHKNRGDLVAWETHQSYIAMGMLLYAAAELGVDSTALEGVEFDKMDEILGLREKGLRSVWAVALGKRAPNDSNAARPKSRLPMETVVTRLG</sequence>
<evidence type="ECO:0000313" key="9">
    <source>
        <dbReference type="Proteomes" id="UP000004956"/>
    </source>
</evidence>
<gene>
    <name evidence="8" type="ORF">HMPREF9440_01135</name>
</gene>
<dbReference type="OrthoDB" id="9809288at2"/>
<evidence type="ECO:0000256" key="6">
    <source>
        <dbReference type="SAM" id="MobiDB-lite"/>
    </source>
</evidence>
<name>H3KEH1_9BURK</name>
<evidence type="ECO:0000256" key="2">
    <source>
        <dbReference type="ARBA" id="ARBA00007118"/>
    </source>
</evidence>
<evidence type="ECO:0000256" key="5">
    <source>
        <dbReference type="ARBA" id="ARBA00023002"/>
    </source>
</evidence>
<dbReference type="InterPro" id="IPR029479">
    <property type="entry name" value="Nitroreductase"/>
</dbReference>
<evidence type="ECO:0000256" key="4">
    <source>
        <dbReference type="ARBA" id="ARBA00022643"/>
    </source>
</evidence>
<dbReference type="PATRIC" id="fig|762967.3.peg.897"/>
<organism evidence="8 9">
    <name type="scientific">Sutterella parvirubra YIT 11816</name>
    <dbReference type="NCBI Taxonomy" id="762967"/>
    <lineage>
        <taxon>Bacteria</taxon>
        <taxon>Pseudomonadati</taxon>
        <taxon>Pseudomonadota</taxon>
        <taxon>Betaproteobacteria</taxon>
        <taxon>Burkholderiales</taxon>
        <taxon>Sutterellaceae</taxon>
        <taxon>Sutterella</taxon>
    </lineage>
</organism>
<proteinExistence type="inferred from homology"/>
<dbReference type="PANTHER" id="PTHR43673:SF2">
    <property type="entry name" value="NITROREDUCTASE"/>
    <property type="match status" value="1"/>
</dbReference>
<comment type="cofactor">
    <cofactor evidence="1">
        <name>FMN</name>
        <dbReference type="ChEBI" id="CHEBI:58210"/>
    </cofactor>
</comment>
<dbReference type="GO" id="GO:0016491">
    <property type="term" value="F:oxidoreductase activity"/>
    <property type="evidence" value="ECO:0007669"/>
    <property type="project" value="UniProtKB-KW"/>
</dbReference>
<dbReference type="PANTHER" id="PTHR43673">
    <property type="entry name" value="NAD(P)H NITROREDUCTASE YDGI-RELATED"/>
    <property type="match status" value="1"/>
</dbReference>
<dbReference type="RefSeq" id="WP_008541956.1">
    <property type="nucleotide sequence ID" value="NZ_JH604946.1"/>
</dbReference>